<dbReference type="Proteomes" id="UP000727056">
    <property type="component" value="Unassembled WGS sequence"/>
</dbReference>
<dbReference type="PRINTS" id="PR00412">
    <property type="entry name" value="EPOXHYDRLASE"/>
</dbReference>
<dbReference type="InterPro" id="IPR000639">
    <property type="entry name" value="Epox_hydrolase-like"/>
</dbReference>
<feature type="domain" description="AB hydrolase-1" evidence="3">
    <location>
        <begin position="81"/>
        <end position="168"/>
    </location>
</feature>
<dbReference type="InterPro" id="IPR029058">
    <property type="entry name" value="AB_hydrolase_fold"/>
</dbReference>
<reference evidence="4 5" key="1">
    <citation type="submission" date="2020-03" db="EMBL/GenBank/DDBJ databases">
        <title>Draft genome of Streptomyces sp. ventii, isolated from the Axial Seamount in the Pacific Ocean, and resequencing of the two type strains Streptomyces lonarensis strain NCL 716 and Streptomyces bohaiensis strain 11A07.</title>
        <authorList>
            <person name="Loughran R.M."/>
            <person name="Pfannmuller K.M."/>
            <person name="Wasson B.J."/>
            <person name="Deadmond M.C."/>
            <person name="Paddock B.E."/>
            <person name="Koyack M.J."/>
            <person name="Gallegos D.A."/>
            <person name="Mitchell E.A."/>
            <person name="Ushijima B."/>
            <person name="Saw J.H."/>
            <person name="Mcphail K.L."/>
            <person name="Videau P."/>
        </authorList>
    </citation>
    <scope>NUCLEOTIDE SEQUENCE [LARGE SCALE GENOMIC DNA]</scope>
    <source>
        <strain evidence="4 5">11A07</strain>
    </source>
</reference>
<dbReference type="PANTHER" id="PTHR43329">
    <property type="entry name" value="EPOXIDE HYDROLASE"/>
    <property type="match status" value="1"/>
</dbReference>
<feature type="signal peptide" evidence="2">
    <location>
        <begin position="1"/>
        <end position="36"/>
    </location>
</feature>
<dbReference type="RefSeq" id="WP_168088134.1">
    <property type="nucleotide sequence ID" value="NZ_BHZH01000059.1"/>
</dbReference>
<evidence type="ECO:0000256" key="2">
    <source>
        <dbReference type="SAM" id="SignalP"/>
    </source>
</evidence>
<gene>
    <name evidence="4" type="ORF">HCN52_10470</name>
</gene>
<name>A0ABX1C876_9ACTN</name>
<keyword evidence="1 4" id="KW-0378">Hydrolase</keyword>
<dbReference type="GO" id="GO:0016787">
    <property type="term" value="F:hydrolase activity"/>
    <property type="evidence" value="ECO:0007669"/>
    <property type="project" value="UniProtKB-KW"/>
</dbReference>
<comment type="caution">
    <text evidence="4">The sequence shown here is derived from an EMBL/GenBank/DDBJ whole genome shotgun (WGS) entry which is preliminary data.</text>
</comment>
<dbReference type="Gene3D" id="3.40.50.1820">
    <property type="entry name" value="alpha/beta hydrolase"/>
    <property type="match status" value="1"/>
</dbReference>
<feature type="chain" id="PRO_5047190008" evidence="2">
    <location>
        <begin position="37"/>
        <end position="344"/>
    </location>
</feature>
<dbReference type="InterPro" id="IPR000073">
    <property type="entry name" value="AB_hydrolase_1"/>
</dbReference>
<evidence type="ECO:0000259" key="3">
    <source>
        <dbReference type="Pfam" id="PF00561"/>
    </source>
</evidence>
<dbReference type="SUPFAM" id="SSF53474">
    <property type="entry name" value="alpha/beta-Hydrolases"/>
    <property type="match status" value="1"/>
</dbReference>
<evidence type="ECO:0000256" key="1">
    <source>
        <dbReference type="ARBA" id="ARBA00022801"/>
    </source>
</evidence>
<dbReference type="EMBL" id="JAAVJC010000068">
    <property type="protein sequence ID" value="NJQ15360.1"/>
    <property type="molecule type" value="Genomic_DNA"/>
</dbReference>
<evidence type="ECO:0000313" key="4">
    <source>
        <dbReference type="EMBL" id="NJQ15360.1"/>
    </source>
</evidence>
<accession>A0ABX1C876</accession>
<dbReference type="PROSITE" id="PS51257">
    <property type="entry name" value="PROKAR_LIPOPROTEIN"/>
    <property type="match status" value="1"/>
</dbReference>
<proteinExistence type="predicted"/>
<organism evidence="4 5">
    <name type="scientific">Streptomyces bohaiensis</name>
    <dbReference type="NCBI Taxonomy" id="1431344"/>
    <lineage>
        <taxon>Bacteria</taxon>
        <taxon>Bacillati</taxon>
        <taxon>Actinomycetota</taxon>
        <taxon>Actinomycetes</taxon>
        <taxon>Kitasatosporales</taxon>
        <taxon>Streptomycetaceae</taxon>
        <taxon>Streptomyces</taxon>
    </lineage>
</organism>
<protein>
    <submittedName>
        <fullName evidence="4">Alpha/beta hydrolase</fullName>
    </submittedName>
</protein>
<keyword evidence="2" id="KW-0732">Signal</keyword>
<evidence type="ECO:0000313" key="5">
    <source>
        <dbReference type="Proteomes" id="UP000727056"/>
    </source>
</evidence>
<sequence>MTPAARRPDRRPSRLTRTLATAALALALTTGAAACATPDPDVTAHAAVTHADPAFDGTFRHEFAEVEGVRMHYVTGGSGSPVVLLHGWPQTWYSWWEIMPELAEHHTVYAVDLPGLGDSTGSPTGYDKATLARYVHTLIAEELGVRDARVVGHDLGAAVAFQYAAQFPADTELLGYLDLPLPGPVLDGDAYRSLSWHIAFHAQPRVPEAVVGDNVRDYLDLFYPQVAFEGSAFGGTAQQSPFTDEEIDEYARTYSRAEALSGGFELYRSLDQDVADTEATAPVEVPALVMTAEGQLDGVLSTVTGHLTDIVRAVDVPGAGHWLVEENPEFVTEELLRFLDGTRG</sequence>
<keyword evidence="5" id="KW-1185">Reference proteome</keyword>
<dbReference type="Pfam" id="PF00561">
    <property type="entry name" value="Abhydrolase_1"/>
    <property type="match status" value="1"/>
</dbReference>